<name>A0A0B2WU72_METAS</name>
<gene>
    <name evidence="2" type="ORF">MAM_05759</name>
</gene>
<comment type="caution">
    <text evidence="2">The sequence shown here is derived from an EMBL/GenBank/DDBJ whole genome shotgun (WGS) entry which is preliminary data.</text>
</comment>
<dbReference type="EMBL" id="AZHE01000015">
    <property type="protein sequence ID" value="KHN96470.1"/>
    <property type="molecule type" value="Genomic_DNA"/>
</dbReference>
<dbReference type="HOGENOM" id="CLU_2886291_0_0_1"/>
<dbReference type="RefSeq" id="XP_040677536.1">
    <property type="nucleotide sequence ID" value="XM_040824557.1"/>
</dbReference>
<protein>
    <submittedName>
        <fullName evidence="2">Uncharacterized protein</fullName>
    </submittedName>
</protein>
<proteinExistence type="predicted"/>
<evidence type="ECO:0000256" key="1">
    <source>
        <dbReference type="SAM" id="MobiDB-lite"/>
    </source>
</evidence>
<dbReference type="AlphaFoldDB" id="A0A0B2WU72"/>
<evidence type="ECO:0000313" key="3">
    <source>
        <dbReference type="Proteomes" id="UP000030816"/>
    </source>
</evidence>
<dbReference type="GeneID" id="63740214"/>
<evidence type="ECO:0000313" key="2">
    <source>
        <dbReference type="EMBL" id="KHN96470.1"/>
    </source>
</evidence>
<feature type="region of interest" description="Disordered" evidence="1">
    <location>
        <begin position="37"/>
        <end position="63"/>
    </location>
</feature>
<keyword evidence="3" id="KW-1185">Reference proteome</keyword>
<organism evidence="2 3">
    <name type="scientific">Metarhizium album (strain ARSEF 1941)</name>
    <dbReference type="NCBI Taxonomy" id="1081103"/>
    <lineage>
        <taxon>Eukaryota</taxon>
        <taxon>Fungi</taxon>
        <taxon>Dikarya</taxon>
        <taxon>Ascomycota</taxon>
        <taxon>Pezizomycotina</taxon>
        <taxon>Sordariomycetes</taxon>
        <taxon>Hypocreomycetidae</taxon>
        <taxon>Hypocreales</taxon>
        <taxon>Clavicipitaceae</taxon>
        <taxon>Metarhizium</taxon>
    </lineage>
</organism>
<dbReference type="Proteomes" id="UP000030816">
    <property type="component" value="Unassembled WGS sequence"/>
</dbReference>
<sequence>MGRLEKRRLENGARDAIAADVEGVNAKWSLQTWNRCANGPGDELQRPVSRTVSSVLRDTEQEQ</sequence>
<reference evidence="2 3" key="1">
    <citation type="journal article" date="2014" name="Proc. Natl. Acad. Sci. U.S.A.">
        <title>Trajectory and genomic determinants of fungal-pathogen speciation and host adaptation.</title>
        <authorList>
            <person name="Hu X."/>
            <person name="Xiao G."/>
            <person name="Zheng P."/>
            <person name="Shang Y."/>
            <person name="Su Y."/>
            <person name="Zhang X."/>
            <person name="Liu X."/>
            <person name="Zhan S."/>
            <person name="St Leger R.J."/>
            <person name="Wang C."/>
        </authorList>
    </citation>
    <scope>NUCLEOTIDE SEQUENCE [LARGE SCALE GENOMIC DNA]</scope>
    <source>
        <strain evidence="2 3">ARSEF 1941</strain>
    </source>
</reference>
<accession>A0A0B2WU72</accession>